<dbReference type="Pfam" id="PF00512">
    <property type="entry name" value="HisKA"/>
    <property type="match status" value="1"/>
</dbReference>
<evidence type="ECO:0000313" key="8">
    <source>
        <dbReference type="EMBL" id="MBB6250704.1"/>
    </source>
</evidence>
<comment type="caution">
    <text evidence="8">The sequence shown here is derived from an EMBL/GenBank/DDBJ whole genome shotgun (WGS) entry which is preliminary data.</text>
</comment>
<reference evidence="8 9" key="1">
    <citation type="submission" date="2020-08" db="EMBL/GenBank/DDBJ databases">
        <title>Genomic Encyclopedia of Type Strains, Phase IV (KMG-IV): sequencing the most valuable type-strain genomes for metagenomic binning, comparative biology and taxonomic classification.</title>
        <authorList>
            <person name="Goeker M."/>
        </authorList>
    </citation>
    <scope>NUCLEOTIDE SEQUENCE [LARGE SCALE GENOMIC DNA]</scope>
    <source>
        <strain evidence="8 9">DSM 22198</strain>
    </source>
</reference>
<keyword evidence="9" id="KW-1185">Reference proteome</keyword>
<evidence type="ECO:0000256" key="1">
    <source>
        <dbReference type="ARBA" id="ARBA00000085"/>
    </source>
</evidence>
<dbReference type="Gene3D" id="3.30.565.10">
    <property type="entry name" value="Histidine kinase-like ATPase, C-terminal domain"/>
    <property type="match status" value="1"/>
</dbReference>
<comment type="catalytic activity">
    <reaction evidence="1">
        <text>ATP + protein L-histidine = ADP + protein N-phospho-L-histidine.</text>
        <dbReference type="EC" id="2.7.13.3"/>
    </reaction>
</comment>
<keyword evidence="3" id="KW-0597">Phosphoprotein</keyword>
<accession>A0A7X0AY14</accession>
<dbReference type="PRINTS" id="PR00344">
    <property type="entry name" value="BCTRLSENSOR"/>
</dbReference>
<keyword evidence="6" id="KW-0812">Transmembrane</keyword>
<dbReference type="PANTHER" id="PTHR43047">
    <property type="entry name" value="TWO-COMPONENT HISTIDINE PROTEIN KINASE"/>
    <property type="match status" value="1"/>
</dbReference>
<dbReference type="Gene3D" id="1.10.287.130">
    <property type="match status" value="1"/>
</dbReference>
<protein>
    <recommendedName>
        <fullName evidence="2">histidine kinase</fullName>
        <ecNumber evidence="2">2.7.13.3</ecNumber>
    </recommendedName>
</protein>
<dbReference type="InterPro" id="IPR004358">
    <property type="entry name" value="Sig_transdc_His_kin-like_C"/>
</dbReference>
<dbReference type="PANTHER" id="PTHR43047:SF72">
    <property type="entry name" value="OSMOSENSING HISTIDINE PROTEIN KINASE SLN1"/>
    <property type="match status" value="1"/>
</dbReference>
<organism evidence="8 9">
    <name type="scientific">Nitrospirillum iridis</name>
    <dbReference type="NCBI Taxonomy" id="765888"/>
    <lineage>
        <taxon>Bacteria</taxon>
        <taxon>Pseudomonadati</taxon>
        <taxon>Pseudomonadota</taxon>
        <taxon>Alphaproteobacteria</taxon>
        <taxon>Rhodospirillales</taxon>
        <taxon>Azospirillaceae</taxon>
        <taxon>Nitrospirillum</taxon>
    </lineage>
</organism>
<dbReference type="AlphaFoldDB" id="A0A7X0AY14"/>
<keyword evidence="6" id="KW-1133">Transmembrane helix</keyword>
<dbReference type="InterPro" id="IPR003661">
    <property type="entry name" value="HisK_dim/P_dom"/>
</dbReference>
<feature type="transmembrane region" description="Helical" evidence="6">
    <location>
        <begin position="29"/>
        <end position="52"/>
    </location>
</feature>
<evidence type="ECO:0000313" key="9">
    <source>
        <dbReference type="Proteomes" id="UP000539175"/>
    </source>
</evidence>
<sequence>MSDLLSLIFIVTILNGAASALIWNSYRHLAGVPTIALSFILGACAAVLGLSYDPGPGLFKGMTGYAPNILIFTSLGLCLNGVMIFLGRQPHKWLLPFCITFPVLYWPLTLYLSPESGASRSLCSALTTTIAFSSVLPALWRARDECSWLRWTLLPASVLHVGIQDAWSVHRVFQWWRGTVDSTMFYPWTVVETGVAHHLWFICFLIMLGARLQSNVTQRNRELAHEIDNRRHLEQQLAATLAAERQIHAEHRQLLDVVVHEIRTPLAGIDRAAEMLQVVPDGLPEVGRRRLGAIRDGVSRVTGLVDRIMASEREAHMTAHPQPIDLMEAIQTVLQGLGHLNAERRVNIVAPDNPILFMTDPGMLIGVLRNLIENALKYSPDGTFVTIETNETVVDVTIRIIDQGIGIPEMERQSIGRRFYRASNANHQSGNGLGLFIVRRFLAEMGGSITHADGPNGTGTAATVVLPLRSPRWQGPDRGQERHHA</sequence>
<keyword evidence="4" id="KW-0808">Transferase</keyword>
<dbReference type="InterPro" id="IPR003594">
    <property type="entry name" value="HATPase_dom"/>
</dbReference>
<evidence type="ECO:0000256" key="5">
    <source>
        <dbReference type="ARBA" id="ARBA00022777"/>
    </source>
</evidence>
<dbReference type="GO" id="GO:0009927">
    <property type="term" value="F:histidine phosphotransfer kinase activity"/>
    <property type="evidence" value="ECO:0007669"/>
    <property type="project" value="TreeGrafter"/>
</dbReference>
<feature type="transmembrane region" description="Helical" evidence="6">
    <location>
        <begin position="64"/>
        <end position="87"/>
    </location>
</feature>
<dbReference type="CDD" id="cd00082">
    <property type="entry name" value="HisKA"/>
    <property type="match status" value="1"/>
</dbReference>
<dbReference type="GO" id="GO:0005886">
    <property type="term" value="C:plasma membrane"/>
    <property type="evidence" value="ECO:0007669"/>
    <property type="project" value="TreeGrafter"/>
</dbReference>
<evidence type="ECO:0000256" key="2">
    <source>
        <dbReference type="ARBA" id="ARBA00012438"/>
    </source>
</evidence>
<dbReference type="InterPro" id="IPR036890">
    <property type="entry name" value="HATPase_C_sf"/>
</dbReference>
<dbReference type="CDD" id="cd00075">
    <property type="entry name" value="HATPase"/>
    <property type="match status" value="1"/>
</dbReference>
<dbReference type="EC" id="2.7.13.3" evidence="2"/>
<dbReference type="SMART" id="SM00388">
    <property type="entry name" value="HisKA"/>
    <property type="match status" value="1"/>
</dbReference>
<dbReference type="PROSITE" id="PS50109">
    <property type="entry name" value="HIS_KIN"/>
    <property type="match status" value="1"/>
</dbReference>
<dbReference type="InterPro" id="IPR036097">
    <property type="entry name" value="HisK_dim/P_sf"/>
</dbReference>
<feature type="transmembrane region" description="Helical" evidence="6">
    <location>
        <begin position="93"/>
        <end position="112"/>
    </location>
</feature>
<dbReference type="InterPro" id="IPR005467">
    <property type="entry name" value="His_kinase_dom"/>
</dbReference>
<dbReference type="Proteomes" id="UP000539175">
    <property type="component" value="Unassembled WGS sequence"/>
</dbReference>
<dbReference type="SMART" id="SM00387">
    <property type="entry name" value="HATPase_c"/>
    <property type="match status" value="1"/>
</dbReference>
<dbReference type="GO" id="GO:0000155">
    <property type="term" value="F:phosphorelay sensor kinase activity"/>
    <property type="evidence" value="ECO:0007669"/>
    <property type="project" value="InterPro"/>
</dbReference>
<name>A0A7X0AY14_9PROT</name>
<dbReference type="SUPFAM" id="SSF47384">
    <property type="entry name" value="Homodimeric domain of signal transducing histidine kinase"/>
    <property type="match status" value="1"/>
</dbReference>
<evidence type="ECO:0000259" key="7">
    <source>
        <dbReference type="PROSITE" id="PS50109"/>
    </source>
</evidence>
<dbReference type="Pfam" id="PF02518">
    <property type="entry name" value="HATPase_c"/>
    <property type="match status" value="1"/>
</dbReference>
<evidence type="ECO:0000256" key="6">
    <source>
        <dbReference type="SAM" id="Phobius"/>
    </source>
</evidence>
<dbReference type="EMBL" id="JACIIZ010000003">
    <property type="protein sequence ID" value="MBB6250704.1"/>
    <property type="molecule type" value="Genomic_DNA"/>
</dbReference>
<gene>
    <name evidence="8" type="ORF">FHS74_001249</name>
</gene>
<dbReference type="SUPFAM" id="SSF55874">
    <property type="entry name" value="ATPase domain of HSP90 chaperone/DNA topoisomerase II/histidine kinase"/>
    <property type="match status" value="1"/>
</dbReference>
<proteinExistence type="predicted"/>
<evidence type="ECO:0000256" key="3">
    <source>
        <dbReference type="ARBA" id="ARBA00022553"/>
    </source>
</evidence>
<keyword evidence="6" id="KW-0472">Membrane</keyword>
<feature type="domain" description="Histidine kinase" evidence="7">
    <location>
        <begin position="257"/>
        <end position="470"/>
    </location>
</feature>
<dbReference type="RefSeq" id="WP_184798550.1">
    <property type="nucleotide sequence ID" value="NZ_JACIIZ010000003.1"/>
</dbReference>
<keyword evidence="5 8" id="KW-0418">Kinase</keyword>
<evidence type="ECO:0000256" key="4">
    <source>
        <dbReference type="ARBA" id="ARBA00022679"/>
    </source>
</evidence>